<proteinExistence type="inferred from homology"/>
<dbReference type="InterPro" id="IPR001303">
    <property type="entry name" value="Aldolase_II/adducin_N"/>
</dbReference>
<comment type="caution">
    <text evidence="3">The sequence shown here is derived from an EMBL/GenBank/DDBJ whole genome shotgun (WGS) entry which is preliminary data.</text>
</comment>
<reference evidence="3 4" key="1">
    <citation type="submission" date="2019-11" db="EMBL/GenBank/DDBJ databases">
        <authorList>
            <person name="Jiang L.-Q."/>
        </authorList>
    </citation>
    <scope>NUCLEOTIDE SEQUENCE [LARGE SCALE GENOMIC DNA]</scope>
    <source>
        <strain evidence="3 4">YIM 132087</strain>
    </source>
</reference>
<dbReference type="InterPro" id="IPR036409">
    <property type="entry name" value="Aldolase_II/adducin_N_sf"/>
</dbReference>
<dbReference type="PANTHER" id="PTHR10672">
    <property type="entry name" value="ADDUCIN"/>
    <property type="match status" value="1"/>
</dbReference>
<dbReference type="GO" id="GO:0051015">
    <property type="term" value="F:actin filament binding"/>
    <property type="evidence" value="ECO:0007669"/>
    <property type="project" value="TreeGrafter"/>
</dbReference>
<dbReference type="EMBL" id="WLYK01000001">
    <property type="protein sequence ID" value="MTD13213.1"/>
    <property type="molecule type" value="Genomic_DNA"/>
</dbReference>
<protein>
    <submittedName>
        <fullName evidence="3">Class II aldolase/adducin family protein</fullName>
    </submittedName>
</protein>
<dbReference type="SUPFAM" id="SSF53639">
    <property type="entry name" value="AraD/HMP-PK domain-like"/>
    <property type="match status" value="1"/>
</dbReference>
<feature type="domain" description="Class II aldolase/adducin N-terminal" evidence="2">
    <location>
        <begin position="18"/>
        <end position="198"/>
    </location>
</feature>
<organism evidence="3 4">
    <name type="scientific">Nakamurella alba</name>
    <dbReference type="NCBI Taxonomy" id="2665158"/>
    <lineage>
        <taxon>Bacteria</taxon>
        <taxon>Bacillati</taxon>
        <taxon>Actinomycetota</taxon>
        <taxon>Actinomycetes</taxon>
        <taxon>Nakamurellales</taxon>
        <taxon>Nakamurellaceae</taxon>
        <taxon>Nakamurella</taxon>
    </lineage>
</organism>
<dbReference type="NCBIfam" id="NF004855">
    <property type="entry name" value="PRK06208.1"/>
    <property type="match status" value="1"/>
</dbReference>
<dbReference type="InterPro" id="IPR051017">
    <property type="entry name" value="Aldolase-II_Adducin_sf"/>
</dbReference>
<sequence length="250" mass="27502">MSDPAAADLQFEQAVRKHKLVASYRLFARFGFDEGAAGHITVRDPLDRNTFWVAPFGRWFGGVTVADLVRVDQYGDVVEGSGPVNKAAFFIHSAIHDARPEVDGAAHAHALHAKTFAALDRTLRPLTQDSCAFYGRHSRFEEFSGVVLDRGYGDRIAKTMGEDRALILANHGHLTAATSLDAAVWWFISMERCFQSELLVLATGEASPIPHEEAALTASQHTVEYAELCFSALYERIMAEQPDLAASRPV</sequence>
<evidence type="ECO:0000313" key="4">
    <source>
        <dbReference type="Proteomes" id="UP000460221"/>
    </source>
</evidence>
<dbReference type="FunFam" id="3.40.225.10:FF:000009">
    <property type="entry name" value="Class II aldolase/adducin N-terminal"/>
    <property type="match status" value="1"/>
</dbReference>
<accession>A0A7K1FIW6</accession>
<evidence type="ECO:0000313" key="3">
    <source>
        <dbReference type="EMBL" id="MTD13213.1"/>
    </source>
</evidence>
<comment type="similarity">
    <text evidence="1">Belongs to the aldolase class II family.</text>
</comment>
<dbReference type="SMART" id="SM01007">
    <property type="entry name" value="Aldolase_II"/>
    <property type="match status" value="1"/>
</dbReference>
<keyword evidence="4" id="KW-1185">Reference proteome</keyword>
<dbReference type="PANTHER" id="PTHR10672:SF3">
    <property type="entry name" value="PROTEIN HU-LI TAI SHAO"/>
    <property type="match status" value="1"/>
</dbReference>
<name>A0A7K1FIW6_9ACTN</name>
<gene>
    <name evidence="3" type="ORF">GIS00_04535</name>
</gene>
<dbReference type="Proteomes" id="UP000460221">
    <property type="component" value="Unassembled WGS sequence"/>
</dbReference>
<evidence type="ECO:0000256" key="1">
    <source>
        <dbReference type="ARBA" id="ARBA00037961"/>
    </source>
</evidence>
<dbReference type="GO" id="GO:0005856">
    <property type="term" value="C:cytoskeleton"/>
    <property type="evidence" value="ECO:0007669"/>
    <property type="project" value="TreeGrafter"/>
</dbReference>
<dbReference type="Gene3D" id="3.40.225.10">
    <property type="entry name" value="Class II aldolase/adducin N-terminal domain"/>
    <property type="match status" value="1"/>
</dbReference>
<dbReference type="Pfam" id="PF00596">
    <property type="entry name" value="Aldolase_II"/>
    <property type="match status" value="1"/>
</dbReference>
<dbReference type="AlphaFoldDB" id="A0A7K1FIW6"/>
<evidence type="ECO:0000259" key="2">
    <source>
        <dbReference type="SMART" id="SM01007"/>
    </source>
</evidence>